<dbReference type="InterPro" id="IPR031107">
    <property type="entry name" value="Small_HSP"/>
</dbReference>
<dbReference type="KEGG" id="gms:SOIL9_49380"/>
<dbReference type="Pfam" id="PF00011">
    <property type="entry name" value="HSP20"/>
    <property type="match status" value="1"/>
</dbReference>
<dbReference type="Gene3D" id="2.60.40.790">
    <property type="match status" value="1"/>
</dbReference>
<dbReference type="PROSITE" id="PS01031">
    <property type="entry name" value="SHSP"/>
    <property type="match status" value="1"/>
</dbReference>
<dbReference type="InterPro" id="IPR008978">
    <property type="entry name" value="HSP20-like_chaperone"/>
</dbReference>
<reference evidence="5 6" key="1">
    <citation type="submission" date="2019-05" db="EMBL/GenBank/DDBJ databases">
        <authorList>
            <consortium name="Science for Life Laboratories"/>
        </authorList>
    </citation>
    <scope>NUCLEOTIDE SEQUENCE [LARGE SCALE GENOMIC DNA]</scope>
    <source>
        <strain evidence="5">Soil9</strain>
    </source>
</reference>
<keyword evidence="5" id="KW-0346">Stress response</keyword>
<evidence type="ECO:0000313" key="6">
    <source>
        <dbReference type="Proteomes" id="UP000464178"/>
    </source>
</evidence>
<gene>
    <name evidence="5" type="ORF">SOIL9_49380</name>
</gene>
<name>A0A6P2CWK7_9BACT</name>
<dbReference type="EMBL" id="LR593886">
    <property type="protein sequence ID" value="VTR92776.1"/>
    <property type="molecule type" value="Genomic_DNA"/>
</dbReference>
<dbReference type="RefSeq" id="WP_162667594.1">
    <property type="nucleotide sequence ID" value="NZ_LR593886.1"/>
</dbReference>
<dbReference type="InterPro" id="IPR002068">
    <property type="entry name" value="A-crystallin/Hsp20_dom"/>
</dbReference>
<dbReference type="Proteomes" id="UP000464178">
    <property type="component" value="Chromosome"/>
</dbReference>
<accession>A0A6P2CWK7</accession>
<dbReference type="AlphaFoldDB" id="A0A6P2CWK7"/>
<dbReference type="PANTHER" id="PTHR11527">
    <property type="entry name" value="HEAT-SHOCK PROTEIN 20 FAMILY MEMBER"/>
    <property type="match status" value="1"/>
</dbReference>
<sequence>MNSELQRAELQMADTFQPERSKPRSSDRVYTPRVDVIETEDALTLYADLPGVKQEDVALTCQGDELILHATCEPRRPGKRLLYAEYGVGDFHRAFKIAEQVETSGIEASLKDGVLTVRVPKAEAIRPKRIAVTSG</sequence>
<feature type="domain" description="SHSP" evidence="4">
    <location>
        <begin position="25"/>
        <end position="135"/>
    </location>
</feature>
<feature type="compositionally biased region" description="Basic and acidic residues" evidence="3">
    <location>
        <begin position="17"/>
        <end position="27"/>
    </location>
</feature>
<keyword evidence="6" id="KW-1185">Reference proteome</keyword>
<comment type="similarity">
    <text evidence="1 2">Belongs to the small heat shock protein (HSP20) family.</text>
</comment>
<dbReference type="SUPFAM" id="SSF49764">
    <property type="entry name" value="HSP20-like chaperones"/>
    <property type="match status" value="1"/>
</dbReference>
<evidence type="ECO:0000256" key="2">
    <source>
        <dbReference type="RuleBase" id="RU003616"/>
    </source>
</evidence>
<evidence type="ECO:0000256" key="3">
    <source>
        <dbReference type="SAM" id="MobiDB-lite"/>
    </source>
</evidence>
<feature type="region of interest" description="Disordered" evidence="3">
    <location>
        <begin position="1"/>
        <end position="29"/>
    </location>
</feature>
<proteinExistence type="inferred from homology"/>
<dbReference type="CDD" id="cd06464">
    <property type="entry name" value="ACD_sHsps-like"/>
    <property type="match status" value="1"/>
</dbReference>
<evidence type="ECO:0000259" key="4">
    <source>
        <dbReference type="PROSITE" id="PS01031"/>
    </source>
</evidence>
<organism evidence="5 6">
    <name type="scientific">Gemmata massiliana</name>
    <dbReference type="NCBI Taxonomy" id="1210884"/>
    <lineage>
        <taxon>Bacteria</taxon>
        <taxon>Pseudomonadati</taxon>
        <taxon>Planctomycetota</taxon>
        <taxon>Planctomycetia</taxon>
        <taxon>Gemmatales</taxon>
        <taxon>Gemmataceae</taxon>
        <taxon>Gemmata</taxon>
    </lineage>
</organism>
<protein>
    <recommendedName>
        <fullName evidence="4">SHSP domain-containing protein</fullName>
    </recommendedName>
</protein>
<evidence type="ECO:0000313" key="5">
    <source>
        <dbReference type="EMBL" id="VTR92776.1"/>
    </source>
</evidence>
<evidence type="ECO:0000256" key="1">
    <source>
        <dbReference type="PROSITE-ProRule" id="PRU00285"/>
    </source>
</evidence>